<name>A0A7J7HG74_CAMSI</name>
<accession>A0A7J7HG74</accession>
<dbReference type="InterPro" id="IPR050528">
    <property type="entry name" value="L-type_Lectin-RKs"/>
</dbReference>
<organism evidence="4 5">
    <name type="scientific">Camellia sinensis</name>
    <name type="common">Tea plant</name>
    <name type="synonym">Thea sinensis</name>
    <dbReference type="NCBI Taxonomy" id="4442"/>
    <lineage>
        <taxon>Eukaryota</taxon>
        <taxon>Viridiplantae</taxon>
        <taxon>Streptophyta</taxon>
        <taxon>Embryophyta</taxon>
        <taxon>Tracheophyta</taxon>
        <taxon>Spermatophyta</taxon>
        <taxon>Magnoliopsida</taxon>
        <taxon>eudicotyledons</taxon>
        <taxon>Gunneridae</taxon>
        <taxon>Pentapetalae</taxon>
        <taxon>asterids</taxon>
        <taxon>Ericales</taxon>
        <taxon>Theaceae</taxon>
        <taxon>Camellia</taxon>
    </lineage>
</organism>
<dbReference type="EMBL" id="JACBKZ010000004">
    <property type="protein sequence ID" value="KAF5951920.1"/>
    <property type="molecule type" value="Genomic_DNA"/>
</dbReference>
<evidence type="ECO:0000256" key="3">
    <source>
        <dbReference type="SAM" id="MobiDB-lite"/>
    </source>
</evidence>
<sequence length="183" mass="20275">MNMESIHRQPTLWGHGVPGPQTHQDREGYDKNRCARYGALVLEVATGGRPIKPQRNVEELVLVDWVRELHSQEAISKAIDPGLEEYNPEEAELVVSLVSLCSHLNPDYGPSTRRVVQFSLGDANLPQLPHDLYLEAAGVVTDYSDIYADDSDPSCGRGTSSTSTSFAIFDKKVFSKQATRVTF</sequence>
<dbReference type="Gene3D" id="1.10.510.10">
    <property type="entry name" value="Transferase(Phosphotransferase) domain 1"/>
    <property type="match status" value="1"/>
</dbReference>
<proteinExistence type="predicted"/>
<dbReference type="PANTHER" id="PTHR27007">
    <property type="match status" value="1"/>
</dbReference>
<evidence type="ECO:0000256" key="1">
    <source>
        <dbReference type="ARBA" id="ARBA00022741"/>
    </source>
</evidence>
<dbReference type="Proteomes" id="UP000593564">
    <property type="component" value="Unassembled WGS sequence"/>
</dbReference>
<keyword evidence="5" id="KW-1185">Reference proteome</keyword>
<comment type="caution">
    <text evidence="4">The sequence shown here is derived from an EMBL/GenBank/DDBJ whole genome shotgun (WGS) entry which is preliminary data.</text>
</comment>
<reference evidence="4 5" key="2">
    <citation type="submission" date="2020-07" db="EMBL/GenBank/DDBJ databases">
        <title>Genome assembly of wild tea tree DASZ reveals pedigree and selection history of tea varieties.</title>
        <authorList>
            <person name="Zhang W."/>
        </authorList>
    </citation>
    <scope>NUCLEOTIDE SEQUENCE [LARGE SCALE GENOMIC DNA]</scope>
    <source>
        <strain evidence="5">cv. G240</strain>
        <tissue evidence="4">Leaf</tissue>
    </source>
</reference>
<protein>
    <recommendedName>
        <fullName evidence="6">Serine-threonine/tyrosine-protein kinase catalytic domain-containing protein</fullName>
    </recommendedName>
</protein>
<keyword evidence="1" id="KW-0547">Nucleotide-binding</keyword>
<evidence type="ECO:0008006" key="6">
    <source>
        <dbReference type="Google" id="ProtNLM"/>
    </source>
</evidence>
<evidence type="ECO:0000313" key="5">
    <source>
        <dbReference type="Proteomes" id="UP000593564"/>
    </source>
</evidence>
<dbReference type="AlphaFoldDB" id="A0A7J7HG74"/>
<gene>
    <name evidence="4" type="ORF">HYC85_009864</name>
</gene>
<reference evidence="5" key="1">
    <citation type="journal article" date="2020" name="Nat. Commun.">
        <title>Genome assembly of wild tea tree DASZ reveals pedigree and selection history of tea varieties.</title>
        <authorList>
            <person name="Zhang W."/>
            <person name="Zhang Y."/>
            <person name="Qiu H."/>
            <person name="Guo Y."/>
            <person name="Wan H."/>
            <person name="Zhang X."/>
            <person name="Scossa F."/>
            <person name="Alseekh S."/>
            <person name="Zhang Q."/>
            <person name="Wang P."/>
            <person name="Xu L."/>
            <person name="Schmidt M.H."/>
            <person name="Jia X."/>
            <person name="Li D."/>
            <person name="Zhu A."/>
            <person name="Guo F."/>
            <person name="Chen W."/>
            <person name="Ni D."/>
            <person name="Usadel B."/>
            <person name="Fernie A.R."/>
            <person name="Wen W."/>
        </authorList>
    </citation>
    <scope>NUCLEOTIDE SEQUENCE [LARGE SCALE GENOMIC DNA]</scope>
    <source>
        <strain evidence="5">cv. G240</strain>
    </source>
</reference>
<feature type="region of interest" description="Disordered" evidence="3">
    <location>
        <begin position="1"/>
        <end position="28"/>
    </location>
</feature>
<evidence type="ECO:0000256" key="2">
    <source>
        <dbReference type="ARBA" id="ARBA00022840"/>
    </source>
</evidence>
<keyword evidence="2" id="KW-0067">ATP-binding</keyword>
<dbReference type="GO" id="GO:0005524">
    <property type="term" value="F:ATP binding"/>
    <property type="evidence" value="ECO:0007669"/>
    <property type="project" value="UniProtKB-KW"/>
</dbReference>
<evidence type="ECO:0000313" key="4">
    <source>
        <dbReference type="EMBL" id="KAF5951920.1"/>
    </source>
</evidence>